<feature type="binding site" evidence="6">
    <location>
        <begin position="274"/>
        <end position="275"/>
    </location>
    <ligand>
        <name>carbamoyl phosphate</name>
        <dbReference type="ChEBI" id="CHEBI:58228"/>
    </ligand>
</feature>
<dbReference type="PRINTS" id="PR00102">
    <property type="entry name" value="OTCASE"/>
</dbReference>
<feature type="binding site" evidence="6">
    <location>
        <begin position="236"/>
        <end position="237"/>
    </location>
    <ligand>
        <name>L-ornithine</name>
        <dbReference type="ChEBI" id="CHEBI:46911"/>
    </ligand>
</feature>
<evidence type="ECO:0000313" key="9">
    <source>
        <dbReference type="EMBL" id="GMA96931.1"/>
    </source>
</evidence>
<comment type="function">
    <text evidence="1">Reversibly catalyzes the transfer of the carbamoyl group from carbamoyl phosphate (CP) to the N(epsilon) atom of ornithine (ORN) to produce L-citrulline.</text>
</comment>
<evidence type="ECO:0000256" key="5">
    <source>
        <dbReference type="ARBA" id="ARBA00048772"/>
    </source>
</evidence>
<comment type="catalytic activity">
    <reaction evidence="5 6">
        <text>carbamoyl phosphate + L-ornithine = L-citrulline + phosphate + H(+)</text>
        <dbReference type="Rhea" id="RHEA:19513"/>
        <dbReference type="ChEBI" id="CHEBI:15378"/>
        <dbReference type="ChEBI" id="CHEBI:43474"/>
        <dbReference type="ChEBI" id="CHEBI:46911"/>
        <dbReference type="ChEBI" id="CHEBI:57743"/>
        <dbReference type="ChEBI" id="CHEBI:58228"/>
        <dbReference type="EC" id="2.1.3.3"/>
    </reaction>
</comment>
<protein>
    <recommendedName>
        <fullName evidence="3 6">Ornithine carbamoyltransferase</fullName>
        <shortName evidence="6">OTCase</shortName>
        <ecNumber evidence="3 6">2.1.3.3</ecNumber>
    </recommendedName>
</protein>
<comment type="similarity">
    <text evidence="2 6">Belongs to the aspartate/ornithine carbamoyltransferase superfamily. OTCase family.</text>
</comment>
<feature type="binding site" evidence="6">
    <location>
        <position position="232"/>
    </location>
    <ligand>
        <name>L-ornithine</name>
        <dbReference type="ChEBI" id="CHEBI:46911"/>
    </ligand>
</feature>
<evidence type="ECO:0000313" key="10">
    <source>
        <dbReference type="Proteomes" id="UP001157034"/>
    </source>
</evidence>
<dbReference type="InterPro" id="IPR002292">
    <property type="entry name" value="Orn/put_carbamltrans"/>
</dbReference>
<feature type="domain" description="Aspartate/ornithine carbamoyltransferase Asp/Orn-binding" evidence="7">
    <location>
        <begin position="156"/>
        <end position="328"/>
    </location>
</feature>
<evidence type="ECO:0000256" key="2">
    <source>
        <dbReference type="ARBA" id="ARBA00007805"/>
    </source>
</evidence>
<dbReference type="InterPro" id="IPR024904">
    <property type="entry name" value="OTCase_ArgI"/>
</dbReference>
<dbReference type="EC" id="2.1.3.3" evidence="3 6"/>
<evidence type="ECO:0000259" key="8">
    <source>
        <dbReference type="Pfam" id="PF02729"/>
    </source>
</evidence>
<dbReference type="Pfam" id="PF00185">
    <property type="entry name" value="OTCace"/>
    <property type="match status" value="1"/>
</dbReference>
<evidence type="ECO:0000256" key="6">
    <source>
        <dbReference type="HAMAP-Rule" id="MF_01109"/>
    </source>
</evidence>
<dbReference type="PROSITE" id="PS00097">
    <property type="entry name" value="CARBAMOYLTRANSFERASE"/>
    <property type="match status" value="1"/>
</dbReference>
<feature type="binding site" evidence="6">
    <location>
        <begin position="57"/>
        <end position="60"/>
    </location>
    <ligand>
        <name>carbamoyl phosphate</name>
        <dbReference type="ChEBI" id="CHEBI:58228"/>
    </ligand>
</feature>
<evidence type="ECO:0000256" key="3">
    <source>
        <dbReference type="ARBA" id="ARBA00013007"/>
    </source>
</evidence>
<evidence type="ECO:0000256" key="4">
    <source>
        <dbReference type="ARBA" id="ARBA00022679"/>
    </source>
</evidence>
<feature type="binding site" evidence="6">
    <location>
        <position position="168"/>
    </location>
    <ligand>
        <name>L-ornithine</name>
        <dbReference type="ChEBI" id="CHEBI:46911"/>
    </ligand>
</feature>
<dbReference type="HAMAP" id="MF_01109">
    <property type="entry name" value="OTCase"/>
    <property type="match status" value="1"/>
</dbReference>
<feature type="binding site" evidence="6">
    <location>
        <position position="319"/>
    </location>
    <ligand>
        <name>carbamoyl phosphate</name>
        <dbReference type="ChEBI" id="CHEBI:58228"/>
    </ligand>
</feature>
<dbReference type="InterPro" id="IPR006130">
    <property type="entry name" value="Asp/Orn_carbamoylTrfase"/>
</dbReference>
<reference evidence="10" key="1">
    <citation type="journal article" date="2019" name="Int. J. Syst. Evol. Microbiol.">
        <title>The Global Catalogue of Microorganisms (GCM) 10K type strain sequencing project: providing services to taxonomists for standard genome sequencing and annotation.</title>
        <authorList>
            <consortium name="The Broad Institute Genomics Platform"/>
            <consortium name="The Broad Institute Genome Sequencing Center for Infectious Disease"/>
            <person name="Wu L."/>
            <person name="Ma J."/>
        </authorList>
    </citation>
    <scope>NUCLEOTIDE SEQUENCE [LARGE SCALE GENOMIC DNA]</scope>
    <source>
        <strain evidence="10">NBRC 108894</strain>
    </source>
</reference>
<comment type="subcellular location">
    <subcellularLocation>
        <location evidence="6">Cytoplasm</location>
    </subcellularLocation>
</comment>
<name>A0ABQ6KBC8_9MICO</name>
<dbReference type="NCBIfam" id="TIGR00658">
    <property type="entry name" value="orni_carb_tr"/>
    <property type="match status" value="1"/>
</dbReference>
<gene>
    <name evidence="9" type="primary">argF_2</name>
    <name evidence="9" type="ORF">GCM10025881_37550</name>
</gene>
<dbReference type="Proteomes" id="UP001157034">
    <property type="component" value="Unassembled WGS sequence"/>
</dbReference>
<dbReference type="InterPro" id="IPR006132">
    <property type="entry name" value="Asp/Orn_carbamoyltranf_P-bd"/>
</dbReference>
<dbReference type="PANTHER" id="PTHR45753">
    <property type="entry name" value="ORNITHINE CARBAMOYLTRANSFERASE, MITOCHONDRIAL"/>
    <property type="match status" value="1"/>
</dbReference>
<dbReference type="InterPro" id="IPR036901">
    <property type="entry name" value="Asp/Orn_carbamoylTrfase_sf"/>
</dbReference>
<dbReference type="Pfam" id="PF02729">
    <property type="entry name" value="OTCace_N"/>
    <property type="match status" value="1"/>
</dbReference>
<accession>A0ABQ6KBC8</accession>
<dbReference type="SUPFAM" id="SSF53671">
    <property type="entry name" value="Aspartate/ornithine carbamoyltransferase"/>
    <property type="match status" value="1"/>
</dbReference>
<dbReference type="RefSeq" id="WP_284255409.1">
    <property type="nucleotide sequence ID" value="NZ_BAAAQO010000004.1"/>
</dbReference>
<dbReference type="PRINTS" id="PR00100">
    <property type="entry name" value="AOTCASE"/>
</dbReference>
<keyword evidence="4 6" id="KW-0808">Transferase</keyword>
<comment type="caution">
    <text evidence="9">The sequence shown here is derived from an EMBL/GenBank/DDBJ whole genome shotgun (WGS) entry which is preliminary data.</text>
</comment>
<sequence length="339" mass="36418">MSAVIERRIGALSDWNLVPAARTILDLAAELKTARREGSEVQRLRGRAIVLLFEKPSTRTRNAFELAAVQQGAHVTYIDGGQTHLGETESVADTGAVLGRLYDGIAYRGAPQATVEQLAVSSGIPVWNALTDDWHPTQALADFFTLEETCGRPASELTIAFVGDGRDNVVHSMLVTGAALGSHVRVGCPAELAPDPVVVEHAASLAHRTGGTIEVLHDPHAAVRGADAVYTDVWVSMGEADGLWETRARTLAPYRVTPALMAATGKLDARFMHCLPAVHDDTTTVGARMRRVTGLVGAEVDDEVFRSEHSVVFQQAENRMHTIKALMVHDLAGDEGPAR</sequence>
<feature type="binding site" evidence="6">
    <location>
        <position position="108"/>
    </location>
    <ligand>
        <name>carbamoyl phosphate</name>
        <dbReference type="ChEBI" id="CHEBI:58228"/>
    </ligand>
</feature>
<keyword evidence="6" id="KW-0963">Cytoplasm</keyword>
<feature type="domain" description="Aspartate/ornithine carbamoyltransferase carbamoyl-P binding" evidence="8">
    <location>
        <begin position="22"/>
        <end position="148"/>
    </location>
</feature>
<dbReference type="Gene3D" id="3.40.50.1370">
    <property type="entry name" value="Aspartate/ornithine carbamoyltransferase"/>
    <property type="match status" value="2"/>
</dbReference>
<dbReference type="InterPro" id="IPR006131">
    <property type="entry name" value="Asp_carbamoyltransf_Asp/Orn-bd"/>
</dbReference>
<proteinExistence type="inferred from homology"/>
<organism evidence="9 10">
    <name type="scientific">Pseudolysinimonas kribbensis</name>
    <dbReference type="NCBI Taxonomy" id="433641"/>
    <lineage>
        <taxon>Bacteria</taxon>
        <taxon>Bacillati</taxon>
        <taxon>Actinomycetota</taxon>
        <taxon>Actinomycetes</taxon>
        <taxon>Micrococcales</taxon>
        <taxon>Microbacteriaceae</taxon>
        <taxon>Pseudolysinimonas</taxon>
    </lineage>
</organism>
<evidence type="ECO:0000256" key="1">
    <source>
        <dbReference type="ARBA" id="ARBA00003822"/>
    </source>
</evidence>
<dbReference type="EMBL" id="BSVB01000001">
    <property type="protein sequence ID" value="GMA96931.1"/>
    <property type="molecule type" value="Genomic_DNA"/>
</dbReference>
<comment type="caution">
    <text evidence="6">Lacks conserved residue(s) required for the propagation of feature annotation.</text>
</comment>
<dbReference type="PANTHER" id="PTHR45753:SF2">
    <property type="entry name" value="ORNITHINE CARBAMOYLTRANSFERASE"/>
    <property type="match status" value="1"/>
</dbReference>
<keyword evidence="10" id="KW-1185">Reference proteome</keyword>
<feature type="binding site" evidence="6">
    <location>
        <begin position="135"/>
        <end position="138"/>
    </location>
    <ligand>
        <name>carbamoyl phosphate</name>
        <dbReference type="ChEBI" id="CHEBI:58228"/>
    </ligand>
</feature>
<evidence type="ECO:0000259" key="7">
    <source>
        <dbReference type="Pfam" id="PF00185"/>
    </source>
</evidence>